<keyword evidence="7" id="KW-1185">Reference proteome</keyword>
<dbReference type="RefSeq" id="WP_078695852.1">
    <property type="nucleotide sequence ID" value="NZ_FUYH01000005.1"/>
</dbReference>
<feature type="domain" description="Type I restriction modification DNA specificity" evidence="5">
    <location>
        <begin position="296"/>
        <end position="408"/>
    </location>
</feature>
<feature type="coiled-coil region" evidence="4">
    <location>
        <begin position="383"/>
        <end position="417"/>
    </location>
</feature>
<keyword evidence="3" id="KW-0238">DNA-binding</keyword>
<evidence type="ECO:0000256" key="3">
    <source>
        <dbReference type="ARBA" id="ARBA00023125"/>
    </source>
</evidence>
<dbReference type="InterPro" id="IPR052021">
    <property type="entry name" value="Type-I_RS_S_subunit"/>
</dbReference>
<dbReference type="EMBL" id="FUYH01000005">
    <property type="protein sequence ID" value="SKA83034.1"/>
    <property type="molecule type" value="Genomic_DNA"/>
</dbReference>
<evidence type="ECO:0000313" key="6">
    <source>
        <dbReference type="EMBL" id="SKA83034.1"/>
    </source>
</evidence>
<dbReference type="Gene3D" id="3.90.220.20">
    <property type="entry name" value="DNA methylase specificity domains"/>
    <property type="match status" value="2"/>
</dbReference>
<evidence type="ECO:0000256" key="4">
    <source>
        <dbReference type="SAM" id="Coils"/>
    </source>
</evidence>
<dbReference type="PANTHER" id="PTHR30408:SF12">
    <property type="entry name" value="TYPE I RESTRICTION ENZYME MJAVIII SPECIFICITY SUBUNIT"/>
    <property type="match status" value="1"/>
</dbReference>
<dbReference type="GO" id="GO:0003677">
    <property type="term" value="F:DNA binding"/>
    <property type="evidence" value="ECO:0007669"/>
    <property type="project" value="UniProtKB-KW"/>
</dbReference>
<dbReference type="Pfam" id="PF01420">
    <property type="entry name" value="Methylase_S"/>
    <property type="match status" value="2"/>
</dbReference>
<proteinExistence type="inferred from homology"/>
<evidence type="ECO:0000259" key="5">
    <source>
        <dbReference type="Pfam" id="PF01420"/>
    </source>
</evidence>
<protein>
    <submittedName>
        <fullName evidence="6">Type I restriction enzyme, S subunit</fullName>
    </submittedName>
</protein>
<dbReference type="OrthoDB" id="9811611at2"/>
<dbReference type="STRING" id="1147123.SAMN05443428_10527"/>
<keyword evidence="4" id="KW-0175">Coiled coil</keyword>
<evidence type="ECO:0000313" key="7">
    <source>
        <dbReference type="Proteomes" id="UP000190105"/>
    </source>
</evidence>
<dbReference type="PANTHER" id="PTHR30408">
    <property type="entry name" value="TYPE-1 RESTRICTION ENZYME ECOKI SPECIFICITY PROTEIN"/>
    <property type="match status" value="1"/>
</dbReference>
<dbReference type="InterPro" id="IPR044946">
    <property type="entry name" value="Restrct_endonuc_typeI_TRD_sf"/>
</dbReference>
<evidence type="ECO:0000256" key="2">
    <source>
        <dbReference type="ARBA" id="ARBA00022747"/>
    </source>
</evidence>
<sequence length="426" mass="48606">MKEEIRVRLEKIKRGEVPEGYKKTSVGIIPKDWENIKLKKIIKSLDAGVSVNSEDIKSNHNSFGILKTSCIANGKFYPSENKKIIDSELSRAKLNPQKGSILISRMNTPDLVGEVGYVDENYKNLFIPDRLWQTTYKEKVEGKWLVNLLISEKIKKQIKNIATGTSNSMKNISKDNFLLIEIPYTCLVEQQKIAQILSTWDKAIELKEKLIEYKKEYKKGLMQNLLSGKVRFPGFNDDWIKVELGKALSFIKKEPVKNPENYYLLTVKLHVKGIEATNKKPNITEKGRPYFVREPKELLIGRQNFHNGGIGIVPEGMTGFIASNAISSLCAKKGILEFYFYYLSNERFYKKIESIVGGTGQKEISESMLKKIKVIIPKSEEEKQAIANILSKADKEIELLEKELEALKKQKEGLMQLLLTGIIRVN</sequence>
<dbReference type="Proteomes" id="UP000190105">
    <property type="component" value="Unassembled WGS sequence"/>
</dbReference>
<reference evidence="7" key="1">
    <citation type="submission" date="2017-02" db="EMBL/GenBank/DDBJ databases">
        <authorList>
            <person name="Varghese N."/>
            <person name="Submissions S."/>
        </authorList>
    </citation>
    <scope>NUCLEOTIDE SEQUENCE [LARGE SCALE GENOMIC DNA]</scope>
    <source>
        <strain evidence="7">USBA 833</strain>
    </source>
</reference>
<accession>A0A1T4X0F0</accession>
<keyword evidence="2" id="KW-0680">Restriction system</keyword>
<evidence type="ECO:0000256" key="1">
    <source>
        <dbReference type="ARBA" id="ARBA00010923"/>
    </source>
</evidence>
<dbReference type="AlphaFoldDB" id="A0A1T4X0F0"/>
<dbReference type="Gene3D" id="1.10.287.1120">
    <property type="entry name" value="Bipartite methylase S protein"/>
    <property type="match status" value="1"/>
</dbReference>
<organism evidence="6 7">
    <name type="scientific">Caloramator quimbayensis</name>
    <dbReference type="NCBI Taxonomy" id="1147123"/>
    <lineage>
        <taxon>Bacteria</taxon>
        <taxon>Bacillati</taxon>
        <taxon>Bacillota</taxon>
        <taxon>Clostridia</taxon>
        <taxon>Eubacteriales</taxon>
        <taxon>Clostridiaceae</taxon>
        <taxon>Caloramator</taxon>
    </lineage>
</organism>
<dbReference type="GO" id="GO:0009307">
    <property type="term" value="P:DNA restriction-modification system"/>
    <property type="evidence" value="ECO:0007669"/>
    <property type="project" value="UniProtKB-KW"/>
</dbReference>
<name>A0A1T4X0F0_9CLOT</name>
<dbReference type="SUPFAM" id="SSF116734">
    <property type="entry name" value="DNA methylase specificity domain"/>
    <property type="match status" value="2"/>
</dbReference>
<feature type="domain" description="Type I restriction modification DNA specificity" evidence="5">
    <location>
        <begin position="30"/>
        <end position="212"/>
    </location>
</feature>
<comment type="similarity">
    <text evidence="1">Belongs to the type-I restriction system S methylase family.</text>
</comment>
<dbReference type="InterPro" id="IPR000055">
    <property type="entry name" value="Restrct_endonuc_typeI_TRD"/>
</dbReference>
<gene>
    <name evidence="6" type="ORF">SAMN05443428_10527</name>
</gene>